<evidence type="ECO:0000313" key="12">
    <source>
        <dbReference type="Proteomes" id="UP000263642"/>
    </source>
</evidence>
<keyword evidence="7 9" id="KW-0139">CF(1)</keyword>
<keyword evidence="5 9" id="KW-0406">Ion transport</keyword>
<comment type="subcellular location">
    <subcellularLocation>
        <location evidence="9">Cell membrane</location>
        <topology evidence="9">Peripheral membrane protein</topology>
    </subcellularLocation>
    <subcellularLocation>
        <location evidence="2">Endomembrane system</location>
        <topology evidence="2">Peripheral membrane protein</topology>
    </subcellularLocation>
</comment>
<evidence type="ECO:0000256" key="6">
    <source>
        <dbReference type="ARBA" id="ARBA00023136"/>
    </source>
</evidence>
<keyword evidence="9" id="KW-1003">Cell membrane</keyword>
<dbReference type="InterPro" id="IPR001469">
    <property type="entry name" value="ATP_synth_F1_dsu/esu"/>
</dbReference>
<dbReference type="Pfam" id="PF02823">
    <property type="entry name" value="ATP-synt_DE_N"/>
    <property type="match status" value="1"/>
</dbReference>
<comment type="caution">
    <text evidence="11">The sequence shown here is derived from an EMBL/GenBank/DDBJ whole genome shotgun (WGS) entry which is preliminary data.</text>
</comment>
<keyword evidence="6 9" id="KW-0472">Membrane</keyword>
<dbReference type="Gene3D" id="2.60.15.10">
    <property type="entry name" value="F0F1 ATP synthase delta/epsilon subunit, N-terminal"/>
    <property type="match status" value="1"/>
</dbReference>
<evidence type="ECO:0000256" key="2">
    <source>
        <dbReference type="ARBA" id="ARBA00004184"/>
    </source>
</evidence>
<evidence type="ECO:0000313" key="11">
    <source>
        <dbReference type="EMBL" id="HCO25858.1"/>
    </source>
</evidence>
<dbReference type="AlphaFoldDB" id="A0A3D3RCM0"/>
<dbReference type="InterPro" id="IPR036771">
    <property type="entry name" value="ATPsynth_dsu/esu_N"/>
</dbReference>
<comment type="function">
    <text evidence="1 9">Produces ATP from ADP in the presence of a proton gradient across the membrane.</text>
</comment>
<dbReference type="GO" id="GO:0012505">
    <property type="term" value="C:endomembrane system"/>
    <property type="evidence" value="ECO:0007669"/>
    <property type="project" value="UniProtKB-SubCell"/>
</dbReference>
<gene>
    <name evidence="9" type="primary">atpC</name>
    <name evidence="11" type="ORF">DIT97_23580</name>
</gene>
<keyword evidence="9" id="KW-0375">Hydrogen ion transport</keyword>
<reference evidence="11 12" key="1">
    <citation type="journal article" date="2018" name="Nat. Biotechnol.">
        <title>A standardized bacterial taxonomy based on genome phylogeny substantially revises the tree of life.</title>
        <authorList>
            <person name="Parks D.H."/>
            <person name="Chuvochina M."/>
            <person name="Waite D.W."/>
            <person name="Rinke C."/>
            <person name="Skarshewski A."/>
            <person name="Chaumeil P.A."/>
            <person name="Hugenholtz P."/>
        </authorList>
    </citation>
    <scope>NUCLEOTIDE SEQUENCE [LARGE SCALE GENOMIC DNA]</scope>
    <source>
        <strain evidence="11">UBA9375</strain>
    </source>
</reference>
<protein>
    <recommendedName>
        <fullName evidence="9">ATP synthase epsilon chain</fullName>
    </recommendedName>
    <alternativeName>
        <fullName evidence="9">ATP synthase F1 sector epsilon subunit</fullName>
    </alternativeName>
    <alternativeName>
        <fullName evidence="9">F-ATPase epsilon subunit</fullName>
    </alternativeName>
</protein>
<dbReference type="GO" id="GO:0005524">
    <property type="term" value="F:ATP binding"/>
    <property type="evidence" value="ECO:0007669"/>
    <property type="project" value="UniProtKB-UniRule"/>
</dbReference>
<dbReference type="GO" id="GO:0045259">
    <property type="term" value="C:proton-transporting ATP synthase complex"/>
    <property type="evidence" value="ECO:0007669"/>
    <property type="project" value="UniProtKB-KW"/>
</dbReference>
<keyword evidence="8 9" id="KW-0066">ATP synthesis</keyword>
<dbReference type="Proteomes" id="UP000263642">
    <property type="component" value="Unassembled WGS sequence"/>
</dbReference>
<evidence type="ECO:0000256" key="9">
    <source>
        <dbReference type="HAMAP-Rule" id="MF_00530"/>
    </source>
</evidence>
<dbReference type="SUPFAM" id="SSF51344">
    <property type="entry name" value="Epsilon subunit of F1F0-ATP synthase N-terminal domain"/>
    <property type="match status" value="1"/>
</dbReference>
<dbReference type="CDD" id="cd12152">
    <property type="entry name" value="F1-ATPase_delta"/>
    <property type="match status" value="1"/>
</dbReference>
<comment type="subunit">
    <text evidence="9">F-type ATPases have 2 components, CF(1) - the catalytic core - and CF(0) - the membrane proton channel. CF(1) has five subunits: alpha(3), beta(3), gamma(1), delta(1), epsilon(1). CF(0) has three main subunits: a, b and c.</text>
</comment>
<keyword evidence="4 9" id="KW-0813">Transport</keyword>
<evidence type="ECO:0000256" key="4">
    <source>
        <dbReference type="ARBA" id="ARBA00022448"/>
    </source>
</evidence>
<comment type="similarity">
    <text evidence="3 9">Belongs to the ATPase epsilon chain family.</text>
</comment>
<dbReference type="EMBL" id="DQAY01000141">
    <property type="protein sequence ID" value="HCO25858.1"/>
    <property type="molecule type" value="Genomic_DNA"/>
</dbReference>
<organism evidence="11 12">
    <name type="scientific">Gimesia maris</name>
    <dbReference type="NCBI Taxonomy" id="122"/>
    <lineage>
        <taxon>Bacteria</taxon>
        <taxon>Pseudomonadati</taxon>
        <taxon>Planctomycetota</taxon>
        <taxon>Planctomycetia</taxon>
        <taxon>Planctomycetales</taxon>
        <taxon>Planctomycetaceae</taxon>
        <taxon>Gimesia</taxon>
    </lineage>
</organism>
<dbReference type="HAMAP" id="MF_00530">
    <property type="entry name" value="ATP_synth_epsil_bac"/>
    <property type="match status" value="1"/>
</dbReference>
<accession>A0A3D3RCM0</accession>
<evidence type="ECO:0000256" key="7">
    <source>
        <dbReference type="ARBA" id="ARBA00023196"/>
    </source>
</evidence>
<evidence type="ECO:0000256" key="5">
    <source>
        <dbReference type="ARBA" id="ARBA00023065"/>
    </source>
</evidence>
<dbReference type="GO" id="GO:0005886">
    <property type="term" value="C:plasma membrane"/>
    <property type="evidence" value="ECO:0007669"/>
    <property type="project" value="UniProtKB-SubCell"/>
</dbReference>
<dbReference type="PANTHER" id="PTHR13822">
    <property type="entry name" value="ATP SYNTHASE DELTA/EPSILON CHAIN"/>
    <property type="match status" value="1"/>
</dbReference>
<evidence type="ECO:0000256" key="1">
    <source>
        <dbReference type="ARBA" id="ARBA00003543"/>
    </source>
</evidence>
<evidence type="ECO:0000256" key="3">
    <source>
        <dbReference type="ARBA" id="ARBA00005712"/>
    </source>
</evidence>
<evidence type="ECO:0000259" key="10">
    <source>
        <dbReference type="Pfam" id="PF02823"/>
    </source>
</evidence>
<dbReference type="InterPro" id="IPR020546">
    <property type="entry name" value="ATP_synth_F1_dsu/esu_N"/>
</dbReference>
<dbReference type="GO" id="GO:0046933">
    <property type="term" value="F:proton-transporting ATP synthase activity, rotational mechanism"/>
    <property type="evidence" value="ECO:0007669"/>
    <property type="project" value="UniProtKB-UniRule"/>
</dbReference>
<dbReference type="PANTHER" id="PTHR13822:SF10">
    <property type="entry name" value="ATP SYNTHASE EPSILON CHAIN, CHLOROPLASTIC"/>
    <property type="match status" value="1"/>
</dbReference>
<name>A0A3D3RCM0_9PLAN</name>
<sequence>MAQDFRLLLVTPETTLLDQPVQSLRCTLFDGQIGILPGRMPMVGRLGYGELSFESIDGTESRYFVDGGFLQVQGTVISILTESAVPLSKLDAAEAEKMLDEALNRTAVGDEQCNAREKDQTRARAMLALAHQK</sequence>
<evidence type="ECO:0000256" key="8">
    <source>
        <dbReference type="ARBA" id="ARBA00023310"/>
    </source>
</evidence>
<feature type="domain" description="ATP synthase F1 complex delta/epsilon subunit N-terminal" evidence="10">
    <location>
        <begin position="5"/>
        <end position="84"/>
    </location>
</feature>
<proteinExistence type="inferred from homology"/>